<name>A0ABD3LZ12_9STRA</name>
<protein>
    <recommendedName>
        <fullName evidence="5">Aminotransferase class I/classII large domain-containing protein</fullName>
    </recommendedName>
</protein>
<evidence type="ECO:0000313" key="6">
    <source>
        <dbReference type="EMBL" id="KAL3756627.1"/>
    </source>
</evidence>
<comment type="caution">
    <text evidence="6">The sequence shown here is derived from an EMBL/GenBank/DDBJ whole genome shotgun (WGS) entry which is preliminary data.</text>
</comment>
<comment type="similarity">
    <text evidence="2">Belongs to the class-II pyridoxal-phosphate-dependent aminotransferase family. BioF subfamily.</text>
</comment>
<reference evidence="6 7" key="1">
    <citation type="submission" date="2024-10" db="EMBL/GenBank/DDBJ databases">
        <title>Updated reference genomes for cyclostephanoid diatoms.</title>
        <authorList>
            <person name="Roberts W.R."/>
            <person name="Alverson A.J."/>
        </authorList>
    </citation>
    <scope>NUCLEOTIDE SEQUENCE [LARGE SCALE GENOMIC DNA]</scope>
    <source>
        <strain evidence="6 7">AJA232-27</strain>
    </source>
</reference>
<evidence type="ECO:0000259" key="5">
    <source>
        <dbReference type="Pfam" id="PF00155"/>
    </source>
</evidence>
<keyword evidence="4" id="KW-0663">Pyridoxal phosphate</keyword>
<organism evidence="6 7">
    <name type="scientific">Discostella pseudostelligera</name>
    <dbReference type="NCBI Taxonomy" id="259834"/>
    <lineage>
        <taxon>Eukaryota</taxon>
        <taxon>Sar</taxon>
        <taxon>Stramenopiles</taxon>
        <taxon>Ochrophyta</taxon>
        <taxon>Bacillariophyta</taxon>
        <taxon>Coscinodiscophyceae</taxon>
        <taxon>Thalassiosirophycidae</taxon>
        <taxon>Stephanodiscales</taxon>
        <taxon>Stephanodiscaceae</taxon>
        <taxon>Discostella</taxon>
    </lineage>
</organism>
<dbReference type="AlphaFoldDB" id="A0ABD3LZ12"/>
<dbReference type="InterPro" id="IPR015424">
    <property type="entry name" value="PyrdxlP-dep_Trfase"/>
</dbReference>
<dbReference type="Pfam" id="PF00155">
    <property type="entry name" value="Aminotran_1_2"/>
    <property type="match status" value="1"/>
</dbReference>
<dbReference type="InterPro" id="IPR050087">
    <property type="entry name" value="AON_synthase_class-II"/>
</dbReference>
<comment type="cofactor">
    <cofactor evidence="1">
        <name>pyridoxal 5'-phosphate</name>
        <dbReference type="ChEBI" id="CHEBI:597326"/>
    </cofactor>
</comment>
<dbReference type="InterPro" id="IPR015422">
    <property type="entry name" value="PyrdxlP-dep_Trfase_small"/>
</dbReference>
<keyword evidence="7" id="KW-1185">Reference proteome</keyword>
<gene>
    <name evidence="6" type="ORF">ACHAWU_002530</name>
</gene>
<evidence type="ECO:0000256" key="2">
    <source>
        <dbReference type="ARBA" id="ARBA00010008"/>
    </source>
</evidence>
<evidence type="ECO:0000313" key="7">
    <source>
        <dbReference type="Proteomes" id="UP001530293"/>
    </source>
</evidence>
<dbReference type="Proteomes" id="UP001530293">
    <property type="component" value="Unassembled WGS sequence"/>
</dbReference>
<dbReference type="Gene3D" id="3.40.640.10">
    <property type="entry name" value="Type I PLP-dependent aspartate aminotransferase-like (Major domain)"/>
    <property type="match status" value="1"/>
</dbReference>
<keyword evidence="3" id="KW-0808">Transferase</keyword>
<dbReference type="PANTHER" id="PTHR13693">
    <property type="entry name" value="CLASS II AMINOTRANSFERASE/8-AMINO-7-OXONONANOATE SYNTHASE"/>
    <property type="match status" value="1"/>
</dbReference>
<feature type="domain" description="Aminotransferase class I/classII large" evidence="5">
    <location>
        <begin position="51"/>
        <end position="453"/>
    </location>
</feature>
<evidence type="ECO:0000256" key="3">
    <source>
        <dbReference type="ARBA" id="ARBA00022679"/>
    </source>
</evidence>
<evidence type="ECO:0000256" key="4">
    <source>
        <dbReference type="ARBA" id="ARBA00022898"/>
    </source>
</evidence>
<dbReference type="SUPFAM" id="SSF53383">
    <property type="entry name" value="PLP-dependent transferases"/>
    <property type="match status" value="1"/>
</dbReference>
<dbReference type="Gene3D" id="3.90.1150.10">
    <property type="entry name" value="Aspartate Aminotransferase, domain 1"/>
    <property type="match status" value="1"/>
</dbReference>
<dbReference type="PANTHER" id="PTHR13693:SF77">
    <property type="entry name" value="8-AMINO-7-OXONONANOATE SYNTHASE"/>
    <property type="match status" value="1"/>
</dbReference>
<dbReference type="InterPro" id="IPR015421">
    <property type="entry name" value="PyrdxlP-dep_Trfase_major"/>
</dbReference>
<dbReference type="GO" id="GO:0016740">
    <property type="term" value="F:transferase activity"/>
    <property type="evidence" value="ECO:0007669"/>
    <property type="project" value="UniProtKB-KW"/>
</dbReference>
<dbReference type="EMBL" id="JALLBG020000299">
    <property type="protein sequence ID" value="KAL3756627.1"/>
    <property type="molecule type" value="Genomic_DNA"/>
</dbReference>
<dbReference type="InterPro" id="IPR004839">
    <property type="entry name" value="Aminotransferase_I/II_large"/>
</dbReference>
<proteinExistence type="inferred from homology"/>
<sequence>MERRLQDHLDRRRREGTLRTLMPLPLPKPQHHEVGATQYDVQPGSTSAPALIDFASNDYLGLARCREQHAFVQSAYDKLFTPDSHNIDLYPPMLGATGSRLLSGDSLLARSLELKLASIHQRPSALLFNSGYDANLSVLSSLPYREDDDAIVMDELVHNSLIMGVRLGRLRKERVFSFRHNDVVDLKRVLDEVSLSSSPLASILIVVESVYSMDGDIAPLHNILDLAQVVGARVVVDEAHGLGVYGSTNLDNLEVIDYENNAPSDGDDGRTIQDVPDNSSKGGVGVLAALNLESHPALLCSIHTFGKAAGCHGAVVAGSSTLISYLVNYARPFVYSTSLPPHSLVSIQQAYESMMGEVGEQRRKKVFRLVRIFREEMSVALRMNFPKNTEFELLPSPSPIQAIVVPGNDECISVCKYLRNEGNFDVYPIRSPTVAKGKERIRIVLHSHNHADQVRELSKVLVLSLLRLINNGHWRVLLLGCLTLASPKRV</sequence>
<evidence type="ECO:0000256" key="1">
    <source>
        <dbReference type="ARBA" id="ARBA00001933"/>
    </source>
</evidence>
<accession>A0ABD3LZ12</accession>